<dbReference type="Proteomes" id="UP000035068">
    <property type="component" value="Unassembled WGS sequence"/>
</dbReference>
<dbReference type="GO" id="GO:0006508">
    <property type="term" value="P:proteolysis"/>
    <property type="evidence" value="ECO:0007669"/>
    <property type="project" value="UniProtKB-KW"/>
</dbReference>
<dbReference type="PRINTS" id="PR00723">
    <property type="entry name" value="SUBTILISIN"/>
</dbReference>
<gene>
    <name evidence="8" type="ORF">GFER_16750</name>
</gene>
<accession>A0A0C2DPW5</accession>
<evidence type="ECO:0000313" key="8">
    <source>
        <dbReference type="EMBL" id="KIH75429.1"/>
    </source>
</evidence>
<name>A0A0C2DPW5_9BACT</name>
<evidence type="ECO:0000259" key="7">
    <source>
        <dbReference type="Pfam" id="PF00082"/>
    </source>
</evidence>
<keyword evidence="9" id="KW-1185">Reference proteome</keyword>
<evidence type="ECO:0000256" key="2">
    <source>
        <dbReference type="ARBA" id="ARBA00022670"/>
    </source>
</evidence>
<sequence>MSIFRVLDSILPALLATLLLTILPVSHSSAAEIAPGLRTALQHTSAEQRVDIILILDAAQEVPDFVRQRSVKTRASLARDLRARARGNEAPLVAFLQRRGITDLQSLWLIDGLAFRATPAQIAELQTLVEVRALHLDEFAEPPPVEPSFAHNSPGWNIARVGAPQLWEQGFTGAGQVVAIIDTGVDLSHPLLGSRWRGGANSWFDPFDGTVEPSDFVEGQGLAHGTAVAGVVAAGDGLGVAPGAQWIAARIFHPERQTRTSHIIAALQWALDPDGDPTTDDAPQAVNNSWGLTTQDSCNTVYRPAVQALKAAGIAVVFAAGNAGPDEATSESPANYSESYAVGATDSLNRIAPFSARGPSACDGGIYPDVTAPGVSIVTTDIGGEFVSASGTSFAAPHVAGVMLLLMEAFADATVAEIEEALRASAIDRGPAGPDNSFGHGLISASVAYEYLDFTPVPELLAPANSAVIAGSEVTLAWRQPPDSFGEPVANRVMVALDAEFSHPLEVVAAADALQPGLPGGGGGVLPAMVGLAMAGIACRRRLRLLPAVLVLGLLLSCSGGGGDGNSGDFLVESDNGLIFVVDEDVDPEIIEGEDPEQRTLTLTGLAGGATYYWKVTAENARGSLRESDVRSFALE</sequence>
<evidence type="ECO:0000256" key="3">
    <source>
        <dbReference type="ARBA" id="ARBA00022801"/>
    </source>
</evidence>
<proteinExistence type="inferred from homology"/>
<dbReference type="AlphaFoldDB" id="A0A0C2DPW5"/>
<evidence type="ECO:0000313" key="9">
    <source>
        <dbReference type="Proteomes" id="UP000035068"/>
    </source>
</evidence>
<dbReference type="InterPro" id="IPR015500">
    <property type="entry name" value="Peptidase_S8_subtilisin-rel"/>
</dbReference>
<feature type="domain" description="Peptidase S8/S53" evidence="7">
    <location>
        <begin position="173"/>
        <end position="441"/>
    </location>
</feature>
<protein>
    <recommendedName>
        <fullName evidence="7">Peptidase S8/S53 domain-containing protein</fullName>
    </recommendedName>
</protein>
<comment type="similarity">
    <text evidence="1 5 6">Belongs to the peptidase S8 family.</text>
</comment>
<dbReference type="PROSITE" id="PS00137">
    <property type="entry name" value="SUBTILASE_HIS"/>
    <property type="match status" value="1"/>
</dbReference>
<dbReference type="PANTHER" id="PTHR43806:SF11">
    <property type="entry name" value="CEREVISIN-RELATED"/>
    <property type="match status" value="1"/>
</dbReference>
<dbReference type="InterPro" id="IPR023828">
    <property type="entry name" value="Peptidase_S8_Ser-AS"/>
</dbReference>
<dbReference type="PANTHER" id="PTHR43806">
    <property type="entry name" value="PEPTIDASE S8"/>
    <property type="match status" value="1"/>
</dbReference>
<evidence type="ECO:0000256" key="1">
    <source>
        <dbReference type="ARBA" id="ARBA00011073"/>
    </source>
</evidence>
<dbReference type="InterPro" id="IPR022398">
    <property type="entry name" value="Peptidase_S8_His-AS"/>
</dbReference>
<comment type="caution">
    <text evidence="8">The sequence shown here is derived from an EMBL/GenBank/DDBJ whole genome shotgun (WGS) entry which is preliminary data.</text>
</comment>
<keyword evidence="2 5" id="KW-0645">Protease</keyword>
<dbReference type="GO" id="GO:0004252">
    <property type="term" value="F:serine-type endopeptidase activity"/>
    <property type="evidence" value="ECO:0007669"/>
    <property type="project" value="UniProtKB-UniRule"/>
</dbReference>
<keyword evidence="4 5" id="KW-0720">Serine protease</keyword>
<feature type="active site" description="Charge relay system" evidence="5">
    <location>
        <position position="393"/>
    </location>
</feature>
<dbReference type="InterPro" id="IPR000209">
    <property type="entry name" value="Peptidase_S8/S53_dom"/>
</dbReference>
<keyword evidence="3 5" id="KW-0378">Hydrolase</keyword>
<feature type="active site" description="Charge relay system" evidence="5">
    <location>
        <position position="182"/>
    </location>
</feature>
<dbReference type="PROSITE" id="PS00138">
    <property type="entry name" value="SUBTILASE_SER"/>
    <property type="match status" value="1"/>
</dbReference>
<evidence type="ECO:0000256" key="5">
    <source>
        <dbReference type="PROSITE-ProRule" id="PRU01240"/>
    </source>
</evidence>
<dbReference type="RefSeq" id="WP_040101191.1">
    <property type="nucleotide sequence ID" value="NZ_JWJD01000011.1"/>
</dbReference>
<dbReference type="Gene3D" id="3.40.50.200">
    <property type="entry name" value="Peptidase S8/S53 domain"/>
    <property type="match status" value="1"/>
</dbReference>
<dbReference type="PROSITE" id="PS00136">
    <property type="entry name" value="SUBTILASE_ASP"/>
    <property type="match status" value="1"/>
</dbReference>
<evidence type="ECO:0000256" key="6">
    <source>
        <dbReference type="RuleBase" id="RU003355"/>
    </source>
</evidence>
<dbReference type="SUPFAM" id="SSF52743">
    <property type="entry name" value="Subtilisin-like"/>
    <property type="match status" value="1"/>
</dbReference>
<organism evidence="8 9">
    <name type="scientific">Geoalkalibacter ferrihydriticus DSM 17813</name>
    <dbReference type="NCBI Taxonomy" id="1121915"/>
    <lineage>
        <taxon>Bacteria</taxon>
        <taxon>Pseudomonadati</taxon>
        <taxon>Thermodesulfobacteriota</taxon>
        <taxon>Desulfuromonadia</taxon>
        <taxon>Desulfuromonadales</taxon>
        <taxon>Geoalkalibacteraceae</taxon>
        <taxon>Geoalkalibacter</taxon>
    </lineage>
</organism>
<dbReference type="InterPro" id="IPR036852">
    <property type="entry name" value="Peptidase_S8/S53_dom_sf"/>
</dbReference>
<evidence type="ECO:0000256" key="4">
    <source>
        <dbReference type="ARBA" id="ARBA00022825"/>
    </source>
</evidence>
<dbReference type="InterPro" id="IPR050131">
    <property type="entry name" value="Peptidase_S8_subtilisin-like"/>
</dbReference>
<feature type="active site" description="Charge relay system" evidence="5">
    <location>
        <position position="224"/>
    </location>
</feature>
<reference evidence="8 9" key="1">
    <citation type="submission" date="2014-12" db="EMBL/GenBank/DDBJ databases">
        <title>Genomes of Geoalkalibacter ferrihydriticus and Geoalkalibacter subterraneus, two haloalkaliphilic metal-reducing members of the Geobacteraceae.</title>
        <authorList>
            <person name="Badalamenti J.P."/>
            <person name="Torres C.I."/>
            <person name="Krajmalnik-Brown R."/>
            <person name="Bond D.R."/>
        </authorList>
    </citation>
    <scope>NUCLEOTIDE SEQUENCE [LARGE SCALE GENOMIC DNA]</scope>
    <source>
        <strain evidence="8 9">DSM 17813</strain>
    </source>
</reference>
<dbReference type="Pfam" id="PF00082">
    <property type="entry name" value="Peptidase_S8"/>
    <property type="match status" value="1"/>
</dbReference>
<dbReference type="PROSITE" id="PS51892">
    <property type="entry name" value="SUBTILASE"/>
    <property type="match status" value="1"/>
</dbReference>
<dbReference type="EMBL" id="JWJD01000011">
    <property type="protein sequence ID" value="KIH75429.1"/>
    <property type="molecule type" value="Genomic_DNA"/>
</dbReference>
<dbReference type="InterPro" id="IPR023827">
    <property type="entry name" value="Peptidase_S8_Asp-AS"/>
</dbReference>